<evidence type="ECO:0000256" key="1">
    <source>
        <dbReference type="SAM" id="SignalP"/>
    </source>
</evidence>
<accession>A0ABY4T8Y1</accession>
<dbReference type="PROSITE" id="PS51257">
    <property type="entry name" value="PROKAR_LIPOPROTEIN"/>
    <property type="match status" value="1"/>
</dbReference>
<protein>
    <submittedName>
        <fullName evidence="3">Membrane integrity-associated transporter subunit PqiC</fullName>
    </submittedName>
</protein>
<gene>
    <name evidence="3" type="ORF">IM816_04265</name>
</gene>
<keyword evidence="1" id="KW-0732">Signal</keyword>
<dbReference type="Proteomes" id="UP001056681">
    <property type="component" value="Chromosome"/>
</dbReference>
<dbReference type="Gene3D" id="3.40.50.10610">
    <property type="entry name" value="ABC-type transport auxiliary lipoprotein component"/>
    <property type="match status" value="1"/>
</dbReference>
<evidence type="ECO:0000313" key="3">
    <source>
        <dbReference type="EMBL" id="URL59334.1"/>
    </source>
</evidence>
<evidence type="ECO:0000259" key="2">
    <source>
        <dbReference type="Pfam" id="PF03886"/>
    </source>
</evidence>
<feature type="signal peptide" evidence="1">
    <location>
        <begin position="1"/>
        <end position="21"/>
    </location>
</feature>
<feature type="domain" description="ABC-type transport auxiliary lipoprotein component" evidence="2">
    <location>
        <begin position="32"/>
        <end position="183"/>
    </location>
</feature>
<dbReference type="RefSeq" id="WP_250339905.1">
    <property type="nucleotide sequence ID" value="NZ_CP063231.1"/>
</dbReference>
<keyword evidence="4" id="KW-1185">Reference proteome</keyword>
<dbReference type="SUPFAM" id="SSF159594">
    <property type="entry name" value="XCC0632-like"/>
    <property type="match status" value="1"/>
</dbReference>
<dbReference type="EMBL" id="CP063231">
    <property type="protein sequence ID" value="URL59334.1"/>
    <property type="molecule type" value="Genomic_DNA"/>
</dbReference>
<dbReference type="InterPro" id="IPR005586">
    <property type="entry name" value="ABC_trans_aux"/>
</dbReference>
<feature type="chain" id="PRO_5047547936" evidence="1">
    <location>
        <begin position="22"/>
        <end position="199"/>
    </location>
</feature>
<name>A0ABY4T8Y1_9GAMM</name>
<dbReference type="Pfam" id="PF03886">
    <property type="entry name" value="ABC_trans_aux"/>
    <property type="match status" value="1"/>
</dbReference>
<organism evidence="3 4">
    <name type="scientific">Luteibacter flocculans</name>
    <dbReference type="NCBI Taxonomy" id="2780091"/>
    <lineage>
        <taxon>Bacteria</taxon>
        <taxon>Pseudomonadati</taxon>
        <taxon>Pseudomonadota</taxon>
        <taxon>Gammaproteobacteria</taxon>
        <taxon>Lysobacterales</taxon>
        <taxon>Rhodanobacteraceae</taxon>
        <taxon>Luteibacter</taxon>
    </lineage>
</organism>
<sequence>MIHSLRLAGLVALIGSLGACASSPTHFHTLVPPAAPPASGTAAFVIDVQPVGVPPQVDQPALVLRQGASSIAVLDGERWASPLGDEIRAALSTDLTARLGTHDVHGLPRARDAKVVRVQFDVRRFDSVLGGDATVEGAWSVRGPAEGAAVTCASRVSEPAGSSYDSLVDAHQRALGKVADQLAVAIRSLAAGQAATCAL</sequence>
<proteinExistence type="predicted"/>
<reference evidence="3" key="1">
    <citation type="submission" date="2020-10" db="EMBL/GenBank/DDBJ databases">
        <title>Whole-genome sequence of Luteibacter sp. EIF3.</title>
        <authorList>
            <person name="Friedrich I."/>
            <person name="Hertel R."/>
            <person name="Daniel R."/>
        </authorList>
    </citation>
    <scope>NUCLEOTIDE SEQUENCE</scope>
    <source>
        <strain evidence="3">EIF3</strain>
    </source>
</reference>
<evidence type="ECO:0000313" key="4">
    <source>
        <dbReference type="Proteomes" id="UP001056681"/>
    </source>
</evidence>